<dbReference type="EMBL" id="HBIC01007564">
    <property type="protein sequence ID" value="CAE0274999.1"/>
    <property type="molecule type" value="Transcribed_RNA"/>
</dbReference>
<dbReference type="InterPro" id="IPR041679">
    <property type="entry name" value="DNA2/NAM7-like_C"/>
</dbReference>
<accession>A0A7S3M0I0</accession>
<evidence type="ECO:0000256" key="1">
    <source>
        <dbReference type="ARBA" id="ARBA00022741"/>
    </source>
</evidence>
<feature type="region of interest" description="Disordered" evidence="5">
    <location>
        <begin position="788"/>
        <end position="905"/>
    </location>
</feature>
<feature type="compositionally biased region" description="Low complexity" evidence="5">
    <location>
        <begin position="870"/>
        <end position="888"/>
    </location>
</feature>
<keyword evidence="4" id="KW-0067">ATP-binding</keyword>
<dbReference type="Pfam" id="PF13087">
    <property type="entry name" value="AAA_12"/>
    <property type="match status" value="1"/>
</dbReference>
<sequence>MKYDGGDLSGDRDVFLRQFGPMIIEDVRSTAHEKFCGIERSDPDPYYGEVLSTHDGENHLNRHQHNHQNQQRVDFGFVNLSCTSPGENFPKLDHGFMKELLCVELPSTDTEAKGKKKFVLAIGSKEMSKDDSDHDKKEYYTIKMLVHDYKLLLGQVRNCNRRFNCDAPEPDSIKHIYWHHLTGLIPSSRMYEATSPNAPFLFQEQLLLQKSVAWPVPQAGDGYDDLNATQVKVVHSMAQTNTAGMFHLIGPPGTGKTTTITRLLLERMCHFPGEKILLAAPSNKAIQVVLHKLIEKNSDGFAIAVIGTGKGASPEHDKYYAAECLTPMLDRLKALRRNPAPWNARRVTLQKILNDTCDHIEFVMDPSKKGLQVTRSTQQLADEALQKILDHDLSAIADADTLKKDISKWINLLYNAAECVENYILERAQVIFSTLVASGRKNFHKVVKKFHTVIVDEAAQALMAETFIPFKFNPIRYLLVGDPSQLPATVSSRDLERVGYADSLMHVMKKEMGDSSCAEMLTIQYRMHSTICKPISDLFYGGKLVTDVSVVNRPCLLQKHLPAHMLLRDAPCAFIDLVSTERKVDDGRISNDEEAELVVRVVLFLLDHGIKPHQIGVVAGYNAQVDLLENLLRTSRPRLRHLTVSSIDGFQGGEKDFMLFSCVRTSEAVGFMKDERRVNVALSRGRYANWIFGQARTWRKSNSPLQRIINWIEDENRNCLSARAVVVEASALLDSMRDPLSSVSPALHSPVRSSNPAAPAAISTPAVTAVSTPVPAGQQHSLPVAAAPPLAAPSAPSAMAESTSSSPAPVAGRSAVQREGFAAEAPHGAWARDTPKGTSTGSSATRARQRGPPAAGDIASIVFTPPAPSTAPSAAVSPAVAQTSAPPVEQAAATRKQSKQNRGKVLIGAAISTGRRK</sequence>
<keyword evidence="1" id="KW-0547">Nucleotide-binding</keyword>
<protein>
    <submittedName>
        <fullName evidence="8">Uncharacterized protein</fullName>
    </submittedName>
</protein>
<dbReference type="InterPro" id="IPR047187">
    <property type="entry name" value="SF1_C_Upf1"/>
</dbReference>
<dbReference type="InterPro" id="IPR027417">
    <property type="entry name" value="P-loop_NTPase"/>
</dbReference>
<dbReference type="SUPFAM" id="SSF52540">
    <property type="entry name" value="P-loop containing nucleoside triphosphate hydrolases"/>
    <property type="match status" value="1"/>
</dbReference>
<dbReference type="FunFam" id="3.40.50.300:FF:000326">
    <property type="entry name" value="P-loop containing nucleoside triphosphate hydrolase"/>
    <property type="match status" value="1"/>
</dbReference>
<organism evidence="8">
    <name type="scientific">Spumella elongata</name>
    <dbReference type="NCBI Taxonomy" id="89044"/>
    <lineage>
        <taxon>Eukaryota</taxon>
        <taxon>Sar</taxon>
        <taxon>Stramenopiles</taxon>
        <taxon>Ochrophyta</taxon>
        <taxon>Chrysophyceae</taxon>
        <taxon>Chromulinales</taxon>
        <taxon>Chromulinaceae</taxon>
        <taxon>Spumella</taxon>
    </lineage>
</organism>
<dbReference type="PANTHER" id="PTHR10887">
    <property type="entry name" value="DNA2/NAM7 HELICASE FAMILY"/>
    <property type="match status" value="1"/>
</dbReference>
<name>A0A7S3M0I0_9STRA</name>
<dbReference type="CDD" id="cd18808">
    <property type="entry name" value="SF1_C_Upf1"/>
    <property type="match status" value="1"/>
</dbReference>
<feature type="domain" description="DNA2/NAM7 helicase-like C-terminal" evidence="7">
    <location>
        <begin position="501"/>
        <end position="695"/>
    </location>
</feature>
<dbReference type="PANTHER" id="PTHR10887:SF495">
    <property type="entry name" value="HELICASE SENATAXIN ISOFORM X1-RELATED"/>
    <property type="match status" value="1"/>
</dbReference>
<dbReference type="GO" id="GO:0005524">
    <property type="term" value="F:ATP binding"/>
    <property type="evidence" value="ECO:0007669"/>
    <property type="project" value="UniProtKB-KW"/>
</dbReference>
<reference evidence="8" key="1">
    <citation type="submission" date="2021-01" db="EMBL/GenBank/DDBJ databases">
        <authorList>
            <person name="Corre E."/>
            <person name="Pelletier E."/>
            <person name="Niang G."/>
            <person name="Scheremetjew M."/>
            <person name="Finn R."/>
            <person name="Kale V."/>
            <person name="Holt S."/>
            <person name="Cochrane G."/>
            <person name="Meng A."/>
            <person name="Brown T."/>
            <person name="Cohen L."/>
        </authorList>
    </citation>
    <scope>NUCLEOTIDE SEQUENCE</scope>
    <source>
        <strain evidence="8">CCAP 955/1</strain>
    </source>
</reference>
<evidence type="ECO:0000259" key="6">
    <source>
        <dbReference type="Pfam" id="PF13086"/>
    </source>
</evidence>
<evidence type="ECO:0000256" key="2">
    <source>
        <dbReference type="ARBA" id="ARBA00022801"/>
    </source>
</evidence>
<feature type="domain" description="DNA2/NAM7 helicase helicase" evidence="6">
    <location>
        <begin position="226"/>
        <end position="492"/>
    </location>
</feature>
<keyword evidence="3" id="KW-0347">Helicase</keyword>
<evidence type="ECO:0000259" key="7">
    <source>
        <dbReference type="Pfam" id="PF13087"/>
    </source>
</evidence>
<evidence type="ECO:0000256" key="5">
    <source>
        <dbReference type="SAM" id="MobiDB-lite"/>
    </source>
</evidence>
<feature type="compositionally biased region" description="Low complexity" evidence="5">
    <location>
        <begin position="788"/>
        <end position="809"/>
    </location>
</feature>
<evidence type="ECO:0000256" key="4">
    <source>
        <dbReference type="ARBA" id="ARBA00022840"/>
    </source>
</evidence>
<gene>
    <name evidence="8" type="ORF">SELO1098_LOCUS3827</name>
</gene>
<evidence type="ECO:0000313" key="8">
    <source>
        <dbReference type="EMBL" id="CAE0274999.1"/>
    </source>
</evidence>
<proteinExistence type="predicted"/>
<dbReference type="GO" id="GO:0005694">
    <property type="term" value="C:chromosome"/>
    <property type="evidence" value="ECO:0007669"/>
    <property type="project" value="UniProtKB-ARBA"/>
</dbReference>
<dbReference type="Pfam" id="PF13086">
    <property type="entry name" value="AAA_11"/>
    <property type="match status" value="1"/>
</dbReference>
<dbReference type="AlphaFoldDB" id="A0A7S3M0I0"/>
<dbReference type="InterPro" id="IPR041677">
    <property type="entry name" value="DNA2/NAM7_AAA_11"/>
</dbReference>
<evidence type="ECO:0000256" key="3">
    <source>
        <dbReference type="ARBA" id="ARBA00022806"/>
    </source>
</evidence>
<dbReference type="InterPro" id="IPR045055">
    <property type="entry name" value="DNA2/NAM7-like"/>
</dbReference>
<dbReference type="GO" id="GO:0016787">
    <property type="term" value="F:hydrolase activity"/>
    <property type="evidence" value="ECO:0007669"/>
    <property type="project" value="UniProtKB-KW"/>
</dbReference>
<keyword evidence="2" id="KW-0378">Hydrolase</keyword>
<dbReference type="Gene3D" id="3.40.50.300">
    <property type="entry name" value="P-loop containing nucleotide triphosphate hydrolases"/>
    <property type="match status" value="2"/>
</dbReference>
<dbReference type="GO" id="GO:0004386">
    <property type="term" value="F:helicase activity"/>
    <property type="evidence" value="ECO:0007669"/>
    <property type="project" value="UniProtKB-KW"/>
</dbReference>
<feature type="compositionally biased region" description="Polar residues" evidence="5">
    <location>
        <begin position="836"/>
        <end position="846"/>
    </location>
</feature>